<dbReference type="InterPro" id="IPR044730">
    <property type="entry name" value="RNase_H-like_dom_plant"/>
</dbReference>
<keyword evidence="3" id="KW-1185">Reference proteome</keyword>
<dbReference type="AlphaFoldDB" id="A0AAV9KL26"/>
<name>A0AAV9KL26_9SOLN</name>
<dbReference type="PANTHER" id="PTHR47723">
    <property type="entry name" value="OS05G0353850 PROTEIN"/>
    <property type="match status" value="1"/>
</dbReference>
<dbReference type="GO" id="GO:0004523">
    <property type="term" value="F:RNA-DNA hybrid ribonuclease activity"/>
    <property type="evidence" value="ECO:0007669"/>
    <property type="project" value="InterPro"/>
</dbReference>
<dbReference type="InterPro" id="IPR036397">
    <property type="entry name" value="RNaseH_sf"/>
</dbReference>
<evidence type="ECO:0000259" key="1">
    <source>
        <dbReference type="Pfam" id="PF13456"/>
    </source>
</evidence>
<dbReference type="InterPro" id="IPR053151">
    <property type="entry name" value="RNase_H-like"/>
</dbReference>
<proteinExistence type="predicted"/>
<feature type="domain" description="RNase H type-1" evidence="1">
    <location>
        <begin position="4"/>
        <end position="67"/>
    </location>
</feature>
<dbReference type="EMBL" id="JAWPEI010000010">
    <property type="protein sequence ID" value="KAK4714069.1"/>
    <property type="molecule type" value="Genomic_DNA"/>
</dbReference>
<sequence length="79" mass="9172">MLRGGIIRDECGRLIIVYTMPLGIKTNNYAETMAMKTGVEWCMTNRVRNIEIECDSLLLVVWILTNNHILETSRCHQQF</sequence>
<dbReference type="Gene3D" id="3.30.420.10">
    <property type="entry name" value="Ribonuclease H-like superfamily/Ribonuclease H"/>
    <property type="match status" value="1"/>
</dbReference>
<dbReference type="Pfam" id="PF13456">
    <property type="entry name" value="RVT_3"/>
    <property type="match status" value="1"/>
</dbReference>
<dbReference type="SUPFAM" id="SSF53098">
    <property type="entry name" value="Ribonuclease H-like"/>
    <property type="match status" value="1"/>
</dbReference>
<dbReference type="InterPro" id="IPR002156">
    <property type="entry name" value="RNaseH_domain"/>
</dbReference>
<dbReference type="InterPro" id="IPR012337">
    <property type="entry name" value="RNaseH-like_sf"/>
</dbReference>
<gene>
    <name evidence="2" type="ORF">R3W88_019976</name>
</gene>
<dbReference type="Proteomes" id="UP001311915">
    <property type="component" value="Unassembled WGS sequence"/>
</dbReference>
<evidence type="ECO:0000313" key="2">
    <source>
        <dbReference type="EMBL" id="KAK4714069.1"/>
    </source>
</evidence>
<reference evidence="2 3" key="1">
    <citation type="submission" date="2023-10" db="EMBL/GenBank/DDBJ databases">
        <title>Genome-Wide Identification Analysis in wild type Solanum Pinnatisectum Reveals Some Genes Defensing Phytophthora Infestans.</title>
        <authorList>
            <person name="Sun C."/>
        </authorList>
    </citation>
    <scope>NUCLEOTIDE SEQUENCE [LARGE SCALE GENOMIC DNA]</scope>
    <source>
        <strain evidence="2">LQN</strain>
        <tissue evidence="2">Leaf</tissue>
    </source>
</reference>
<organism evidence="2 3">
    <name type="scientific">Solanum pinnatisectum</name>
    <name type="common">tansyleaf nightshade</name>
    <dbReference type="NCBI Taxonomy" id="50273"/>
    <lineage>
        <taxon>Eukaryota</taxon>
        <taxon>Viridiplantae</taxon>
        <taxon>Streptophyta</taxon>
        <taxon>Embryophyta</taxon>
        <taxon>Tracheophyta</taxon>
        <taxon>Spermatophyta</taxon>
        <taxon>Magnoliopsida</taxon>
        <taxon>eudicotyledons</taxon>
        <taxon>Gunneridae</taxon>
        <taxon>Pentapetalae</taxon>
        <taxon>asterids</taxon>
        <taxon>lamiids</taxon>
        <taxon>Solanales</taxon>
        <taxon>Solanaceae</taxon>
        <taxon>Solanoideae</taxon>
        <taxon>Solaneae</taxon>
        <taxon>Solanum</taxon>
    </lineage>
</organism>
<dbReference type="PANTHER" id="PTHR47723:SF19">
    <property type="entry name" value="POLYNUCLEOTIDYL TRANSFERASE, RIBONUCLEASE H-LIKE SUPERFAMILY PROTEIN"/>
    <property type="match status" value="1"/>
</dbReference>
<dbReference type="CDD" id="cd06222">
    <property type="entry name" value="RNase_H_like"/>
    <property type="match status" value="1"/>
</dbReference>
<accession>A0AAV9KL26</accession>
<evidence type="ECO:0000313" key="3">
    <source>
        <dbReference type="Proteomes" id="UP001311915"/>
    </source>
</evidence>
<dbReference type="GO" id="GO:0003676">
    <property type="term" value="F:nucleic acid binding"/>
    <property type="evidence" value="ECO:0007669"/>
    <property type="project" value="InterPro"/>
</dbReference>
<protein>
    <recommendedName>
        <fullName evidence="1">RNase H type-1 domain-containing protein</fullName>
    </recommendedName>
</protein>
<comment type="caution">
    <text evidence="2">The sequence shown here is derived from an EMBL/GenBank/DDBJ whole genome shotgun (WGS) entry which is preliminary data.</text>
</comment>